<dbReference type="PANTHER" id="PTHR43481">
    <property type="entry name" value="FRUCTOSE-1-PHOSPHATE PHOSPHATASE"/>
    <property type="match status" value="1"/>
</dbReference>
<dbReference type="InterPro" id="IPR036412">
    <property type="entry name" value="HAD-like_sf"/>
</dbReference>
<dbReference type="Gene3D" id="1.10.150.240">
    <property type="entry name" value="Putative phosphatase, domain 2"/>
    <property type="match status" value="1"/>
</dbReference>
<name>A0ABT7A434_9ACTN</name>
<dbReference type="Gene3D" id="3.40.50.1000">
    <property type="entry name" value="HAD superfamily/HAD-like"/>
    <property type="match status" value="1"/>
</dbReference>
<sequence>MQGTQGTRAAEEEARGTEEARGAEETGEVEGTQGSQLPYGAALFDLDGTLVDTEPRSRSAWVKLFAAHGVPVEAATLAAFAGRPGKEAIAEHAADFPGCTAEELYAEAKGYSEHPDLPPVAPVPGAVALLHRLREASVPLAVVTSGTRDYAHGELSTLGVLGLFDTVITADDVTRGKPHPEGYLAACAALGTEPERAVVFEDAPAGIEAAKSAGAYCVAVTVTQPAATLTAAGADLVVPDLTSVHWPVGAAG</sequence>
<dbReference type="Pfam" id="PF13419">
    <property type="entry name" value="HAD_2"/>
    <property type="match status" value="1"/>
</dbReference>
<accession>A0ABT7A434</accession>
<feature type="compositionally biased region" description="Basic and acidic residues" evidence="1">
    <location>
        <begin position="9"/>
        <end position="24"/>
    </location>
</feature>
<feature type="region of interest" description="Disordered" evidence="1">
    <location>
        <begin position="1"/>
        <end position="37"/>
    </location>
</feature>
<dbReference type="SFLD" id="SFLDG01135">
    <property type="entry name" value="C1.5.6:_HAD__Beta-PGM__Phospha"/>
    <property type="match status" value="1"/>
</dbReference>
<dbReference type="EMBL" id="JANCPR020000036">
    <property type="protein sequence ID" value="MDJ1136102.1"/>
    <property type="molecule type" value="Genomic_DNA"/>
</dbReference>
<dbReference type="InterPro" id="IPR051806">
    <property type="entry name" value="HAD-like_SPP"/>
</dbReference>
<dbReference type="SFLD" id="SFLDS00003">
    <property type="entry name" value="Haloacid_Dehalogenase"/>
    <property type="match status" value="1"/>
</dbReference>
<dbReference type="PRINTS" id="PR00413">
    <property type="entry name" value="HADHALOGNASE"/>
</dbReference>
<dbReference type="InterPro" id="IPR006439">
    <property type="entry name" value="HAD-SF_hydro_IA"/>
</dbReference>
<comment type="caution">
    <text evidence="2">The sequence shown here is derived from an EMBL/GenBank/DDBJ whole genome shotgun (WGS) entry which is preliminary data.</text>
</comment>
<dbReference type="SUPFAM" id="SSF56784">
    <property type="entry name" value="HAD-like"/>
    <property type="match status" value="1"/>
</dbReference>
<dbReference type="InterPro" id="IPR041492">
    <property type="entry name" value="HAD_2"/>
</dbReference>
<evidence type="ECO:0000313" key="2">
    <source>
        <dbReference type="EMBL" id="MDJ1136102.1"/>
    </source>
</evidence>
<dbReference type="PANTHER" id="PTHR43481:SF4">
    <property type="entry name" value="GLYCEROL-1-PHOSPHATE PHOSPHOHYDROLASE 1-RELATED"/>
    <property type="match status" value="1"/>
</dbReference>
<evidence type="ECO:0000313" key="3">
    <source>
        <dbReference type="Proteomes" id="UP001214441"/>
    </source>
</evidence>
<protein>
    <submittedName>
        <fullName evidence="2">HAD family phosphatase</fullName>
    </submittedName>
</protein>
<dbReference type="InterPro" id="IPR023198">
    <property type="entry name" value="PGP-like_dom2"/>
</dbReference>
<gene>
    <name evidence="2" type="ORF">NMN56_029965</name>
</gene>
<reference evidence="2 3" key="1">
    <citation type="submission" date="2023-05" db="EMBL/GenBank/DDBJ databases">
        <title>Streptantibioticus silvisoli sp. nov., acidotolerant actinomycetes 1 from pine litter.</title>
        <authorList>
            <person name="Swiecimska M."/>
            <person name="Golinska P."/>
            <person name="Sangal V."/>
            <person name="Wachnowicz B."/>
            <person name="Goodfellow M."/>
        </authorList>
    </citation>
    <scope>NUCLEOTIDE SEQUENCE [LARGE SCALE GENOMIC DNA]</scope>
    <source>
        <strain evidence="2 3">DSM 42109</strain>
    </source>
</reference>
<proteinExistence type="predicted"/>
<dbReference type="SFLD" id="SFLDG01129">
    <property type="entry name" value="C1.5:_HAD__Beta-PGM__Phosphata"/>
    <property type="match status" value="1"/>
</dbReference>
<dbReference type="RefSeq" id="WP_274046032.1">
    <property type="nucleotide sequence ID" value="NZ_JANCPR020000036.1"/>
</dbReference>
<dbReference type="Proteomes" id="UP001214441">
    <property type="component" value="Unassembled WGS sequence"/>
</dbReference>
<dbReference type="NCBIfam" id="TIGR01509">
    <property type="entry name" value="HAD-SF-IA-v3"/>
    <property type="match status" value="1"/>
</dbReference>
<evidence type="ECO:0000256" key="1">
    <source>
        <dbReference type="SAM" id="MobiDB-lite"/>
    </source>
</evidence>
<keyword evidence="3" id="KW-1185">Reference proteome</keyword>
<dbReference type="InterPro" id="IPR023214">
    <property type="entry name" value="HAD_sf"/>
</dbReference>
<organism evidence="2 3">
    <name type="scientific">Streptomyces iconiensis</name>
    <dbReference type="NCBI Taxonomy" id="1384038"/>
    <lineage>
        <taxon>Bacteria</taxon>
        <taxon>Bacillati</taxon>
        <taxon>Actinomycetota</taxon>
        <taxon>Actinomycetes</taxon>
        <taxon>Kitasatosporales</taxon>
        <taxon>Streptomycetaceae</taxon>
        <taxon>Streptomyces</taxon>
    </lineage>
</organism>